<reference evidence="2" key="1">
    <citation type="journal article" date="2014" name="Int. J. Syst. Evol. Microbiol.">
        <title>Complete genome sequence of Corynebacterium casei LMG S-19264T (=DSM 44701T), isolated from a smear-ripened cheese.</title>
        <authorList>
            <consortium name="US DOE Joint Genome Institute (JGI-PGF)"/>
            <person name="Walter F."/>
            <person name="Albersmeier A."/>
            <person name="Kalinowski J."/>
            <person name="Ruckert C."/>
        </authorList>
    </citation>
    <scope>NUCLEOTIDE SEQUENCE</scope>
    <source>
        <strain evidence="2">VKM Ac-1321</strain>
    </source>
</reference>
<name>A0A9W6KWW4_9ACTN</name>
<comment type="caution">
    <text evidence="2">The sequence shown here is derived from an EMBL/GenBank/DDBJ whole genome shotgun (WGS) entry which is preliminary data.</text>
</comment>
<dbReference type="AlphaFoldDB" id="A0A9W6KWW4"/>
<reference evidence="2" key="2">
    <citation type="submission" date="2023-01" db="EMBL/GenBank/DDBJ databases">
        <authorList>
            <person name="Sun Q."/>
            <person name="Evtushenko L."/>
        </authorList>
    </citation>
    <scope>NUCLEOTIDE SEQUENCE</scope>
    <source>
        <strain evidence="2">VKM Ac-1321</strain>
    </source>
</reference>
<dbReference type="Proteomes" id="UP001143480">
    <property type="component" value="Unassembled WGS sequence"/>
</dbReference>
<accession>A0A9W6KWW4</accession>
<dbReference type="Pfam" id="PF14016">
    <property type="entry name" value="DUF4232"/>
    <property type="match status" value="1"/>
</dbReference>
<proteinExistence type="predicted"/>
<sequence>MTGYPGVAALDGSGAQIAQAKRTPRGYLGGAGEVRTITIPADGKAEATAEALAFNPDGGACTAFAALLVTPPDDTAPTRVPWDTDACADLEVHPVA</sequence>
<dbReference type="InterPro" id="IPR025326">
    <property type="entry name" value="DUF4232"/>
</dbReference>
<protein>
    <recommendedName>
        <fullName evidence="1">DUF4232 domain-containing protein</fullName>
    </recommendedName>
</protein>
<evidence type="ECO:0000313" key="3">
    <source>
        <dbReference type="Proteomes" id="UP001143480"/>
    </source>
</evidence>
<gene>
    <name evidence="2" type="ORF">GCM10017581_096540</name>
</gene>
<organism evidence="2 3">
    <name type="scientific">Dactylosporangium matsuzakiense</name>
    <dbReference type="NCBI Taxonomy" id="53360"/>
    <lineage>
        <taxon>Bacteria</taxon>
        <taxon>Bacillati</taxon>
        <taxon>Actinomycetota</taxon>
        <taxon>Actinomycetes</taxon>
        <taxon>Micromonosporales</taxon>
        <taxon>Micromonosporaceae</taxon>
        <taxon>Dactylosporangium</taxon>
    </lineage>
</organism>
<keyword evidence="3" id="KW-1185">Reference proteome</keyword>
<evidence type="ECO:0000313" key="2">
    <source>
        <dbReference type="EMBL" id="GLL07895.1"/>
    </source>
</evidence>
<evidence type="ECO:0000259" key="1">
    <source>
        <dbReference type="Pfam" id="PF14016"/>
    </source>
</evidence>
<feature type="domain" description="DUF4232" evidence="1">
    <location>
        <begin position="1"/>
        <end position="95"/>
    </location>
</feature>
<dbReference type="EMBL" id="BSFP01000117">
    <property type="protein sequence ID" value="GLL07895.1"/>
    <property type="molecule type" value="Genomic_DNA"/>
</dbReference>